<name>A0A5B0R042_PUCGR</name>
<feature type="signal peptide" evidence="2">
    <location>
        <begin position="1"/>
        <end position="19"/>
    </location>
</feature>
<keyword evidence="2" id="KW-0732">Signal</keyword>
<proteinExistence type="predicted"/>
<evidence type="ECO:0000256" key="2">
    <source>
        <dbReference type="SAM" id="SignalP"/>
    </source>
</evidence>
<keyword evidence="4" id="KW-1185">Reference proteome</keyword>
<evidence type="ECO:0000313" key="4">
    <source>
        <dbReference type="Proteomes" id="UP000324748"/>
    </source>
</evidence>
<evidence type="ECO:0000313" key="3">
    <source>
        <dbReference type="EMBL" id="KAA1118908.1"/>
    </source>
</evidence>
<reference evidence="3 4" key="1">
    <citation type="submission" date="2019-05" db="EMBL/GenBank/DDBJ databases">
        <title>Emergence of the Ug99 lineage of the wheat stem rust pathogen through somatic hybridization.</title>
        <authorList>
            <person name="Li F."/>
            <person name="Upadhyaya N.M."/>
            <person name="Sperschneider J."/>
            <person name="Matny O."/>
            <person name="Nguyen-Phuc H."/>
            <person name="Mago R."/>
            <person name="Raley C."/>
            <person name="Miller M.E."/>
            <person name="Silverstein K.A.T."/>
            <person name="Henningsen E."/>
            <person name="Hirsch C.D."/>
            <person name="Visser B."/>
            <person name="Pretorius Z.A."/>
            <person name="Steffenson B.J."/>
            <person name="Schwessinger B."/>
            <person name="Dodds P.N."/>
            <person name="Figueroa M."/>
        </authorList>
    </citation>
    <scope>NUCLEOTIDE SEQUENCE [LARGE SCALE GENOMIC DNA]</scope>
    <source>
        <strain evidence="3">21-0</strain>
    </source>
</reference>
<dbReference type="Proteomes" id="UP000324748">
    <property type="component" value="Unassembled WGS sequence"/>
</dbReference>
<dbReference type="OrthoDB" id="10569386at2759"/>
<feature type="compositionally biased region" description="Polar residues" evidence="1">
    <location>
        <begin position="50"/>
        <end position="62"/>
    </location>
</feature>
<dbReference type="AlphaFoldDB" id="A0A5B0R042"/>
<evidence type="ECO:0000256" key="1">
    <source>
        <dbReference type="SAM" id="MobiDB-lite"/>
    </source>
</evidence>
<accession>A0A5B0R042</accession>
<organism evidence="3 4">
    <name type="scientific">Puccinia graminis f. sp. tritici</name>
    <dbReference type="NCBI Taxonomy" id="56615"/>
    <lineage>
        <taxon>Eukaryota</taxon>
        <taxon>Fungi</taxon>
        <taxon>Dikarya</taxon>
        <taxon>Basidiomycota</taxon>
        <taxon>Pucciniomycotina</taxon>
        <taxon>Pucciniomycetes</taxon>
        <taxon>Pucciniales</taxon>
        <taxon>Pucciniaceae</taxon>
        <taxon>Puccinia</taxon>
    </lineage>
</organism>
<sequence length="194" mass="21187">MLLLQTLVITCGVVLPTLSIPVGNTVAEISKDAARKHNYLGLTADDRLVASNTKPSESSNQELGEVVPLEAGSSGASTSNEVTVESGSKHASYLQSLTQFVKSMKSKEMFWRYAPAPIKHGFPRFGFLLSTIPGLALLKIRPSFDGEVIASEEDSKQTSYLERLAELTRSTSFKEKVWRYAPASINVTYLGLLF</sequence>
<gene>
    <name evidence="3" type="ORF">PGT21_010104</name>
</gene>
<comment type="caution">
    <text evidence="3">The sequence shown here is derived from an EMBL/GenBank/DDBJ whole genome shotgun (WGS) entry which is preliminary data.</text>
</comment>
<feature type="chain" id="PRO_5022720865" evidence="2">
    <location>
        <begin position="20"/>
        <end position="194"/>
    </location>
</feature>
<dbReference type="EMBL" id="VSWC01000001">
    <property type="protein sequence ID" value="KAA1118908.1"/>
    <property type="molecule type" value="Genomic_DNA"/>
</dbReference>
<protein>
    <submittedName>
        <fullName evidence="3">Uncharacterized protein</fullName>
    </submittedName>
</protein>
<feature type="region of interest" description="Disordered" evidence="1">
    <location>
        <begin position="50"/>
        <end position="81"/>
    </location>
</feature>